<keyword evidence="3 7" id="KW-0175">Coiled coil</keyword>
<dbReference type="PANTHER" id="PTHR15654:SF2">
    <property type="entry name" value="COILED-COIL DOMAIN-CONTAINING PROTEIN 113"/>
    <property type="match status" value="1"/>
</dbReference>
<dbReference type="Proteomes" id="UP001177670">
    <property type="component" value="Unassembled WGS sequence"/>
</dbReference>
<evidence type="ECO:0000256" key="7">
    <source>
        <dbReference type="SAM" id="Coils"/>
    </source>
</evidence>
<keyword evidence="2" id="KW-0970">Cilium biogenesis/degradation</keyword>
<evidence type="ECO:0000256" key="8">
    <source>
        <dbReference type="SAM" id="MobiDB-lite"/>
    </source>
</evidence>
<feature type="region of interest" description="Disordered" evidence="8">
    <location>
        <begin position="263"/>
        <end position="284"/>
    </location>
</feature>
<name>A0AA40FNK0_9HYME</name>
<keyword evidence="4" id="KW-0966">Cell projection</keyword>
<proteinExistence type="inferred from homology"/>
<feature type="domain" description="CCDC113/CCDC96 coiled-coil" evidence="9">
    <location>
        <begin position="78"/>
        <end position="245"/>
    </location>
</feature>
<evidence type="ECO:0000256" key="1">
    <source>
        <dbReference type="ARBA" id="ARBA00004138"/>
    </source>
</evidence>
<comment type="similarity">
    <text evidence="5">Belongs to the CFAP263 family.</text>
</comment>
<keyword evidence="11" id="KW-1185">Reference proteome</keyword>
<feature type="coiled-coil region" evidence="7">
    <location>
        <begin position="152"/>
        <end position="203"/>
    </location>
</feature>
<dbReference type="EMBL" id="JAHYIQ010000023">
    <property type="protein sequence ID" value="KAK1122144.1"/>
    <property type="molecule type" value="Genomic_DNA"/>
</dbReference>
<dbReference type="Pfam" id="PF13870">
    <property type="entry name" value="CCDC113_CCDC96_CC"/>
    <property type="match status" value="1"/>
</dbReference>
<evidence type="ECO:0000259" key="9">
    <source>
        <dbReference type="Pfam" id="PF13870"/>
    </source>
</evidence>
<organism evidence="10 11">
    <name type="scientific">Melipona bicolor</name>
    <dbReference type="NCBI Taxonomy" id="60889"/>
    <lineage>
        <taxon>Eukaryota</taxon>
        <taxon>Metazoa</taxon>
        <taxon>Ecdysozoa</taxon>
        <taxon>Arthropoda</taxon>
        <taxon>Hexapoda</taxon>
        <taxon>Insecta</taxon>
        <taxon>Pterygota</taxon>
        <taxon>Neoptera</taxon>
        <taxon>Endopterygota</taxon>
        <taxon>Hymenoptera</taxon>
        <taxon>Apocrita</taxon>
        <taxon>Aculeata</taxon>
        <taxon>Apoidea</taxon>
        <taxon>Anthophila</taxon>
        <taxon>Apidae</taxon>
        <taxon>Melipona</taxon>
    </lineage>
</organism>
<dbReference type="GO" id="GO:0036064">
    <property type="term" value="C:ciliary basal body"/>
    <property type="evidence" value="ECO:0007669"/>
    <property type="project" value="TreeGrafter"/>
</dbReference>
<gene>
    <name evidence="10" type="ORF">K0M31_009372</name>
</gene>
<comment type="subcellular location">
    <subcellularLocation>
        <location evidence="1">Cell projection</location>
        <location evidence="1">Cilium</location>
    </subcellularLocation>
</comment>
<evidence type="ECO:0000313" key="10">
    <source>
        <dbReference type="EMBL" id="KAK1122144.1"/>
    </source>
</evidence>
<dbReference type="InterPro" id="IPR025254">
    <property type="entry name" value="CCDC113/CCDC96_CC"/>
</dbReference>
<evidence type="ECO:0000256" key="6">
    <source>
        <dbReference type="ARBA" id="ARBA00044798"/>
    </source>
</evidence>
<dbReference type="AlphaFoldDB" id="A0AA40FNK0"/>
<evidence type="ECO:0000256" key="2">
    <source>
        <dbReference type="ARBA" id="ARBA00022794"/>
    </source>
</evidence>
<evidence type="ECO:0000313" key="11">
    <source>
        <dbReference type="Proteomes" id="UP001177670"/>
    </source>
</evidence>
<dbReference type="PANTHER" id="PTHR15654">
    <property type="entry name" value="COILED-COIL DOMAIN-CONTAINING PROTEIN 113-RELATED"/>
    <property type="match status" value="1"/>
</dbReference>
<reference evidence="10" key="1">
    <citation type="submission" date="2021-10" db="EMBL/GenBank/DDBJ databases">
        <title>Melipona bicolor Genome sequencing and assembly.</title>
        <authorList>
            <person name="Araujo N.S."/>
            <person name="Arias M.C."/>
        </authorList>
    </citation>
    <scope>NUCLEOTIDE SEQUENCE</scope>
    <source>
        <strain evidence="10">USP_2M_L1-L4_2017</strain>
        <tissue evidence="10">Whole body</tissue>
    </source>
</reference>
<accession>A0AA40FNK0</accession>
<sequence>MARKEVEEMKKKLEQFLIFVRKRKTIMRAEIEEIEIRISEVHESREAFESEVVTEGVDPITGKIVAERVMRFIEEWLRSANTILQRLRLKSATTRMHIRKARQQLAQRKELGELLHAVDFEKLIIENQDYAKLLEEKNLYVIDMKRIAGYYHLKLTQHKQKLEDLLRKLNEVKKEIISKQNQIEELKVEHRTIEVKVKRLNSQLNDLLTFMESHTAPGILEFVATQEEYAALDRTYRLLQRRRNIQRIVYEEYKKQTQIKKKSRINDEVKSKEKIAHRTPDSSLKYSPAFFHQLARGS</sequence>
<dbReference type="GO" id="GO:0005930">
    <property type="term" value="C:axoneme"/>
    <property type="evidence" value="ECO:0007669"/>
    <property type="project" value="TreeGrafter"/>
</dbReference>
<comment type="caution">
    <text evidence="10">The sequence shown here is derived from an EMBL/GenBank/DDBJ whole genome shotgun (WGS) entry which is preliminary data.</text>
</comment>
<evidence type="ECO:0000256" key="4">
    <source>
        <dbReference type="ARBA" id="ARBA00023273"/>
    </source>
</evidence>
<evidence type="ECO:0000256" key="3">
    <source>
        <dbReference type="ARBA" id="ARBA00023054"/>
    </source>
</evidence>
<dbReference type="GO" id="GO:0060271">
    <property type="term" value="P:cilium assembly"/>
    <property type="evidence" value="ECO:0007669"/>
    <property type="project" value="TreeGrafter"/>
</dbReference>
<dbReference type="InterPro" id="IPR051885">
    <property type="entry name" value="CC_CF"/>
</dbReference>
<protein>
    <recommendedName>
        <fullName evidence="6">Cilia- and flagella-associated protein 263</fullName>
    </recommendedName>
</protein>
<feature type="compositionally biased region" description="Basic and acidic residues" evidence="8">
    <location>
        <begin position="264"/>
        <end position="280"/>
    </location>
</feature>
<evidence type="ECO:0000256" key="5">
    <source>
        <dbReference type="ARBA" id="ARBA00044506"/>
    </source>
</evidence>